<proteinExistence type="inferred from homology"/>
<sequence length="615" mass="68117">MSGVQPSLAGSVLPLEDIRSQAQRTLISLLDRRPGRKVLVLDKTVSGPLALVANIGVLKEHGVEKLFHLEPGLKVDDGSMKEVVYLVRPTIGNMRLISEQIIEAEERMSKRKDTATIHFSIYFTPRKTVICERILEDCGVLGSLQVDEFPLWLIPFDEDVLSLELNSVFNEVNVEKDFSSLYDVASAIVQLQKVCGLIPKVRGKGESSKVVSNLIQRLALENDLVSASGEAASVSEGGHQIDTLVLLDRSVDLLSPMCTQLTYEGLIDEMLGINNGLVEVPVISQDQEQQQQQSARRGKKVPLNSSDVLFRELRDLNFGSVGPKLRNKTMHMREEYKEINSRTFSEVHQFVKQLNIMPVLDRHTELASLIQERSAMDERFLKRLRCEQDLLDGRGIDSACEYAEELMFGQKASMESVLRLIALVSLVNSGVPKKYYDTLRWGLLHLYGYDNLSTLQSIQHSGLIKKYEGGRNTFPQVKKAFRLVVDEVDDTAPTDISYVYSGYAPLSCRLVDAALKPGGLGSDEAAKMIPGPQFSYEQSRVEEGLLGEGESEDGSGDGRKTVLVVFIGGVTFAEISALRFMSSQGGLNCNFIVMTTKLINGNSLVKSLCSDFGDK</sequence>
<dbReference type="PANTHER" id="PTHR11679">
    <property type="entry name" value="VESICLE PROTEIN SORTING-ASSOCIATED"/>
    <property type="match status" value="1"/>
</dbReference>
<comment type="similarity">
    <text evidence="1">Belongs to the STXBP/unc-18/SEC1 family.</text>
</comment>
<dbReference type="InterPro" id="IPR043154">
    <property type="entry name" value="Sec-1-like_dom1"/>
</dbReference>
<dbReference type="InterPro" id="IPR001619">
    <property type="entry name" value="Sec1-like"/>
</dbReference>
<dbReference type="Pfam" id="PF00995">
    <property type="entry name" value="Sec1"/>
    <property type="match status" value="1"/>
</dbReference>
<evidence type="ECO:0000313" key="3">
    <source>
        <dbReference type="Proteomes" id="UP000316726"/>
    </source>
</evidence>
<reference evidence="2 3" key="1">
    <citation type="submission" date="2018-07" db="EMBL/GenBank/DDBJ databases">
        <title>The complete nuclear genome of the prasinophyte Chloropicon primus (CCMP1205).</title>
        <authorList>
            <person name="Pombert J.-F."/>
            <person name="Otis C."/>
            <person name="Turmel M."/>
            <person name="Lemieux C."/>
        </authorList>
    </citation>
    <scope>NUCLEOTIDE SEQUENCE [LARGE SCALE GENOMIC DNA]</scope>
    <source>
        <strain evidence="2 3">CCMP1205</strain>
    </source>
</reference>
<dbReference type="Gene3D" id="1.25.40.850">
    <property type="match status" value="1"/>
</dbReference>
<protein>
    <submittedName>
        <fullName evidence="2">Vacuolar protein-sorting-associated protein</fullName>
    </submittedName>
</protein>
<dbReference type="Gene3D" id="3.40.50.2060">
    <property type="match status" value="1"/>
</dbReference>
<dbReference type="InterPro" id="IPR043127">
    <property type="entry name" value="Sec-1-like_dom3a"/>
</dbReference>
<name>A0A5B8MT07_9CHLO</name>
<dbReference type="Gene3D" id="3.90.830.10">
    <property type="entry name" value="Syntaxin Binding Protein 1, Chain A, domain 2"/>
    <property type="match status" value="1"/>
</dbReference>
<keyword evidence="3" id="KW-1185">Reference proteome</keyword>
<dbReference type="Proteomes" id="UP000316726">
    <property type="component" value="Chromosome 8"/>
</dbReference>
<gene>
    <name evidence="2" type="ORF">A3770_08p52830</name>
</gene>
<evidence type="ECO:0000256" key="1">
    <source>
        <dbReference type="ARBA" id="ARBA00009884"/>
    </source>
</evidence>
<dbReference type="STRING" id="1764295.A0A5B8MT07"/>
<dbReference type="Gene3D" id="3.40.50.1910">
    <property type="match status" value="2"/>
</dbReference>
<dbReference type="OrthoDB" id="10262287at2759"/>
<dbReference type="PIRSF" id="PIRSF005715">
    <property type="entry name" value="VPS45_Sec1"/>
    <property type="match status" value="1"/>
</dbReference>
<dbReference type="InterPro" id="IPR036045">
    <property type="entry name" value="Sec1-like_sf"/>
</dbReference>
<dbReference type="InterPro" id="IPR027482">
    <property type="entry name" value="Sec1-like_dom2"/>
</dbReference>
<dbReference type="EMBL" id="CP031041">
    <property type="protein sequence ID" value="QDZ22765.1"/>
    <property type="molecule type" value="Genomic_DNA"/>
</dbReference>
<dbReference type="SUPFAM" id="SSF56815">
    <property type="entry name" value="Sec1/munc18-like (SM) proteins"/>
    <property type="match status" value="1"/>
</dbReference>
<organism evidence="2 3">
    <name type="scientific">Chloropicon primus</name>
    <dbReference type="NCBI Taxonomy" id="1764295"/>
    <lineage>
        <taxon>Eukaryota</taxon>
        <taxon>Viridiplantae</taxon>
        <taxon>Chlorophyta</taxon>
        <taxon>Chloropicophyceae</taxon>
        <taxon>Chloropicales</taxon>
        <taxon>Chloropicaceae</taxon>
        <taxon>Chloropicon</taxon>
    </lineage>
</organism>
<dbReference type="InterPro" id="IPR043155">
    <property type="entry name" value="VPS33_dom3b"/>
</dbReference>
<dbReference type="AlphaFoldDB" id="A0A5B8MT07"/>
<accession>A0A5B8MT07</accession>
<dbReference type="GO" id="GO:0016192">
    <property type="term" value="P:vesicle-mediated transport"/>
    <property type="evidence" value="ECO:0007669"/>
    <property type="project" value="InterPro"/>
</dbReference>
<evidence type="ECO:0000313" key="2">
    <source>
        <dbReference type="EMBL" id="QDZ22765.1"/>
    </source>
</evidence>